<keyword evidence="4" id="KW-1185">Reference proteome</keyword>
<sequence>MEECQTPTLAQMMEFKYELTPTMVFDPSRLQDAQNLFVNRMNMRCFTPTMKNFQSPGLSPINEIGMAVGVPTNMENLQKSMVAGREEYFKVPFVKTKNAQQKQMQQAQLPSQQQQQQQQFSQQQQQQQQTLSKFSCHFVSDSPPVFTLNSTTNSDTDFSLDSTSPDSSAILGIVCKNNNNNSNNNNTDYNNNNGNSDSPNNSLSSKCSRSNATFTNSLNNNSNSNIDNNNNNNNTINNNSNASRNESNTNLLDRTMNISTLLRSAGLDEYIDVFEEQNMDLEQFLNIRSEDFARMGVCKVEDQKTLADLLCELNGV</sequence>
<accession>A0A811V2L9</accession>
<proteinExistence type="predicted"/>
<evidence type="ECO:0000259" key="2">
    <source>
        <dbReference type="PROSITE" id="PS50105"/>
    </source>
</evidence>
<gene>
    <name evidence="3" type="ORF">CCAP1982_LOCUS14176</name>
</gene>
<dbReference type="Gene3D" id="1.10.150.50">
    <property type="entry name" value="Transcription Factor, Ets-1"/>
    <property type="match status" value="1"/>
</dbReference>
<dbReference type="AlphaFoldDB" id="A0A811V2L9"/>
<organism evidence="3 4">
    <name type="scientific">Ceratitis capitata</name>
    <name type="common">Mediterranean fruit fly</name>
    <name type="synonym">Tephritis capitata</name>
    <dbReference type="NCBI Taxonomy" id="7213"/>
    <lineage>
        <taxon>Eukaryota</taxon>
        <taxon>Metazoa</taxon>
        <taxon>Ecdysozoa</taxon>
        <taxon>Arthropoda</taxon>
        <taxon>Hexapoda</taxon>
        <taxon>Insecta</taxon>
        <taxon>Pterygota</taxon>
        <taxon>Neoptera</taxon>
        <taxon>Endopterygota</taxon>
        <taxon>Diptera</taxon>
        <taxon>Brachycera</taxon>
        <taxon>Muscomorpha</taxon>
        <taxon>Tephritoidea</taxon>
        <taxon>Tephritidae</taxon>
        <taxon>Ceratitis</taxon>
        <taxon>Ceratitis</taxon>
    </lineage>
</organism>
<evidence type="ECO:0000313" key="4">
    <source>
        <dbReference type="Proteomes" id="UP000606786"/>
    </source>
</evidence>
<comment type="caution">
    <text evidence="3">The sequence shown here is derived from an EMBL/GenBank/DDBJ whole genome shotgun (WGS) entry which is preliminary data.</text>
</comment>
<dbReference type="InterPro" id="IPR001660">
    <property type="entry name" value="SAM"/>
</dbReference>
<dbReference type="Proteomes" id="UP000606786">
    <property type="component" value="Unassembled WGS sequence"/>
</dbReference>
<evidence type="ECO:0000256" key="1">
    <source>
        <dbReference type="SAM" id="MobiDB-lite"/>
    </source>
</evidence>
<feature type="domain" description="SAM" evidence="2">
    <location>
        <begin position="257"/>
        <end position="316"/>
    </location>
</feature>
<dbReference type="InterPro" id="IPR013761">
    <property type="entry name" value="SAM/pointed_sf"/>
</dbReference>
<dbReference type="SUPFAM" id="SSF47769">
    <property type="entry name" value="SAM/Pointed domain"/>
    <property type="match status" value="1"/>
</dbReference>
<dbReference type="PROSITE" id="PS50105">
    <property type="entry name" value="SAM_DOMAIN"/>
    <property type="match status" value="1"/>
</dbReference>
<protein>
    <submittedName>
        <fullName evidence="3">(Mediterranean fruit fly) hypothetical protein</fullName>
    </submittedName>
</protein>
<dbReference type="Pfam" id="PF00536">
    <property type="entry name" value="SAM_1"/>
    <property type="match status" value="1"/>
</dbReference>
<evidence type="ECO:0000313" key="3">
    <source>
        <dbReference type="EMBL" id="CAD7005832.1"/>
    </source>
</evidence>
<dbReference type="OrthoDB" id="539213at2759"/>
<feature type="region of interest" description="Disordered" evidence="1">
    <location>
        <begin position="102"/>
        <end position="121"/>
    </location>
</feature>
<reference evidence="3" key="1">
    <citation type="submission" date="2020-11" db="EMBL/GenBank/DDBJ databases">
        <authorList>
            <person name="Whitehead M."/>
        </authorList>
    </citation>
    <scope>NUCLEOTIDE SEQUENCE</scope>
    <source>
        <strain evidence="3">EGII</strain>
    </source>
</reference>
<dbReference type="CDD" id="cd09487">
    <property type="entry name" value="SAM_superfamily"/>
    <property type="match status" value="1"/>
</dbReference>
<dbReference type="EMBL" id="CAJHJT010000034">
    <property type="protein sequence ID" value="CAD7005832.1"/>
    <property type="molecule type" value="Genomic_DNA"/>
</dbReference>
<feature type="region of interest" description="Disordered" evidence="1">
    <location>
        <begin position="178"/>
        <end position="247"/>
    </location>
</feature>
<name>A0A811V2L9_CERCA</name>